<dbReference type="EMBL" id="JBHTEB010000001">
    <property type="protein sequence ID" value="MFD0317047.1"/>
    <property type="molecule type" value="Genomic_DNA"/>
</dbReference>
<keyword evidence="2" id="KW-1185">Reference proteome</keyword>
<protein>
    <submittedName>
        <fullName evidence="1">Phage terminase small subunit P27 family</fullName>
    </submittedName>
</protein>
<comment type="caution">
    <text evidence="1">The sequence shown here is derived from an EMBL/GenBank/DDBJ whole genome shotgun (WGS) entry which is preliminary data.</text>
</comment>
<name>A0ABW2WEU7_9ACTN</name>
<dbReference type="RefSeq" id="WP_381618570.1">
    <property type="nucleotide sequence ID" value="NZ_JBHTEB010000001.1"/>
</dbReference>
<organism evidence="1 2">
    <name type="scientific">Streptomyces flavalbus</name>
    <dbReference type="NCBI Taxonomy" id="2665155"/>
    <lineage>
        <taxon>Bacteria</taxon>
        <taxon>Bacillati</taxon>
        <taxon>Actinomycetota</taxon>
        <taxon>Actinomycetes</taxon>
        <taxon>Kitasatosporales</taxon>
        <taxon>Streptomycetaceae</taxon>
        <taxon>Streptomyces</taxon>
    </lineage>
</organism>
<evidence type="ECO:0000313" key="2">
    <source>
        <dbReference type="Proteomes" id="UP001597023"/>
    </source>
</evidence>
<dbReference type="Pfam" id="PF05119">
    <property type="entry name" value="Terminase_4"/>
    <property type="match status" value="1"/>
</dbReference>
<proteinExistence type="predicted"/>
<evidence type="ECO:0000313" key="1">
    <source>
        <dbReference type="EMBL" id="MFD0317047.1"/>
    </source>
</evidence>
<gene>
    <name evidence="1" type="ORF">ACFQZ6_23080</name>
</gene>
<dbReference type="Proteomes" id="UP001597023">
    <property type="component" value="Unassembled WGS sequence"/>
</dbReference>
<accession>A0ABW2WEU7</accession>
<reference evidence="2" key="1">
    <citation type="journal article" date="2019" name="Int. J. Syst. Evol. Microbiol.">
        <title>The Global Catalogue of Microorganisms (GCM) 10K type strain sequencing project: providing services to taxonomists for standard genome sequencing and annotation.</title>
        <authorList>
            <consortium name="The Broad Institute Genomics Platform"/>
            <consortium name="The Broad Institute Genome Sequencing Center for Infectious Disease"/>
            <person name="Wu L."/>
            <person name="Ma J."/>
        </authorList>
    </citation>
    <scope>NUCLEOTIDE SEQUENCE [LARGE SCALE GENOMIC DNA]</scope>
    <source>
        <strain evidence="2">CGMCC 4.7400</strain>
    </source>
</reference>
<sequence>MARPKEDAPPPPDGLPAEAAEEWSRVVPELYARGVYDPALDRAFMVVYCSAWAVYTAALMELATGGLMAEGYRGQVKKSPAHQIARDAAALMLTFGARFGLNPLDRQRLSMPLPESGSDDTFGGLLT</sequence>
<dbReference type="NCBIfam" id="TIGR01558">
    <property type="entry name" value="sm_term_P27"/>
    <property type="match status" value="1"/>
</dbReference>
<dbReference type="InterPro" id="IPR006448">
    <property type="entry name" value="Phage_term_ssu_P27"/>
</dbReference>